<dbReference type="AlphaFoldDB" id="A0AAD3XZP2"/>
<dbReference type="Proteomes" id="UP001279734">
    <property type="component" value="Unassembled WGS sequence"/>
</dbReference>
<sequence>MKARNISRLLFSNPVTKWGISNCCVCSCLNWQAVMEIYTMYRAQLSMKNVCILFDAMHAVALHAHKINSNAELCAKFQEFGSVTQMQDPPLENESYQICLMLLQNLMLDRPPDYDEAEAELYLVHVCREVLEFYIETS</sequence>
<keyword evidence="3" id="KW-1185">Reference proteome</keyword>
<evidence type="ECO:0000259" key="1">
    <source>
        <dbReference type="Pfam" id="PF20252"/>
    </source>
</evidence>
<organism evidence="2 3">
    <name type="scientific">Nepenthes gracilis</name>
    <name type="common">Slender pitcher plant</name>
    <dbReference type="NCBI Taxonomy" id="150966"/>
    <lineage>
        <taxon>Eukaryota</taxon>
        <taxon>Viridiplantae</taxon>
        <taxon>Streptophyta</taxon>
        <taxon>Embryophyta</taxon>
        <taxon>Tracheophyta</taxon>
        <taxon>Spermatophyta</taxon>
        <taxon>Magnoliopsida</taxon>
        <taxon>eudicotyledons</taxon>
        <taxon>Gunneridae</taxon>
        <taxon>Pentapetalae</taxon>
        <taxon>Caryophyllales</taxon>
        <taxon>Nepenthaceae</taxon>
        <taxon>Nepenthes</taxon>
    </lineage>
</organism>
<evidence type="ECO:0000313" key="3">
    <source>
        <dbReference type="Proteomes" id="UP001279734"/>
    </source>
</evidence>
<reference evidence="2" key="1">
    <citation type="submission" date="2023-05" db="EMBL/GenBank/DDBJ databases">
        <title>Nepenthes gracilis genome sequencing.</title>
        <authorList>
            <person name="Fukushima K."/>
        </authorList>
    </citation>
    <scope>NUCLEOTIDE SEQUENCE</scope>
    <source>
        <strain evidence="2">SING2019-196</strain>
    </source>
</reference>
<evidence type="ECO:0000313" key="2">
    <source>
        <dbReference type="EMBL" id="GMH23608.1"/>
    </source>
</evidence>
<dbReference type="EMBL" id="BSYO01000026">
    <property type="protein sequence ID" value="GMH23608.1"/>
    <property type="molecule type" value="Genomic_DNA"/>
</dbReference>
<comment type="caution">
    <text evidence="2">The sequence shown here is derived from an EMBL/GenBank/DDBJ whole genome shotgun (WGS) entry which is preliminary data.</text>
</comment>
<accession>A0AAD3XZP2</accession>
<dbReference type="InterPro" id="IPR046455">
    <property type="entry name" value="Sec7/BIG1-like_C"/>
</dbReference>
<gene>
    <name evidence="2" type="ORF">Nepgr_025451</name>
</gene>
<feature type="domain" description="Sec7/BIG1-like C-terminal" evidence="1">
    <location>
        <begin position="31"/>
        <end position="136"/>
    </location>
</feature>
<name>A0AAD3XZP2_NEPGR</name>
<proteinExistence type="predicted"/>
<protein>
    <recommendedName>
        <fullName evidence="1">Sec7/BIG1-like C-terminal domain-containing protein</fullName>
    </recommendedName>
</protein>
<dbReference type="Pfam" id="PF20252">
    <property type="entry name" value="BIG2_C"/>
    <property type="match status" value="1"/>
</dbReference>